<reference evidence="2" key="1">
    <citation type="submission" date="2021-02" db="EMBL/GenBank/DDBJ databases">
        <authorList>
            <person name="Dougan E. K."/>
            <person name="Rhodes N."/>
            <person name="Thang M."/>
            <person name="Chan C."/>
        </authorList>
    </citation>
    <scope>NUCLEOTIDE SEQUENCE</scope>
</reference>
<evidence type="ECO:0000313" key="3">
    <source>
        <dbReference type="Proteomes" id="UP000604046"/>
    </source>
</evidence>
<dbReference type="Proteomes" id="UP000604046">
    <property type="component" value="Unassembled WGS sequence"/>
</dbReference>
<dbReference type="EMBL" id="CAJNDS010000285">
    <property type="protein sequence ID" value="CAE7038432.1"/>
    <property type="molecule type" value="Genomic_DNA"/>
</dbReference>
<feature type="region of interest" description="Disordered" evidence="1">
    <location>
        <begin position="14"/>
        <end position="61"/>
    </location>
</feature>
<dbReference type="OrthoDB" id="414741at2759"/>
<protein>
    <submittedName>
        <fullName evidence="2">Uncharacterized protein</fullName>
    </submittedName>
</protein>
<accession>A0A812IGY4</accession>
<keyword evidence="3" id="KW-1185">Reference proteome</keyword>
<proteinExistence type="predicted"/>
<dbReference type="AlphaFoldDB" id="A0A812IGY4"/>
<evidence type="ECO:0000256" key="1">
    <source>
        <dbReference type="SAM" id="MobiDB-lite"/>
    </source>
</evidence>
<comment type="caution">
    <text evidence="2">The sequence shown here is derived from an EMBL/GenBank/DDBJ whole genome shotgun (WGS) entry which is preliminary data.</text>
</comment>
<evidence type="ECO:0000313" key="2">
    <source>
        <dbReference type="EMBL" id="CAE7038432.1"/>
    </source>
</evidence>
<sequence length="305" mass="32514">MMLAEQYRDFLEATTGAPLPPVSSNAPHRGELRRSTAATAAKVKEMPHPTPACAGDSGSERRSAMLQALAGLNEQPSQVPTAPIQPAMDSSAALQKCSAAALTSMIQSGDPRPSGRARRTSQLLQDALRMSSGSNFLLQRMHAASSVSNSEEAHSISFRSAVQAGRQYFDATLPPVPCDGPSCTENSCSLNHPHLVALQAGDGDGFMSRGKPISAVEFRRLMATESMMRRDNHSAQSPGMQAKKSSGAGIAFEEHTAFNFLKLHSLALASLVIAPICRPGTRKLDCRDGPHVYGLSEVSFRLLAM</sequence>
<name>A0A812IGY4_9DINO</name>
<organism evidence="2 3">
    <name type="scientific">Symbiodinium natans</name>
    <dbReference type="NCBI Taxonomy" id="878477"/>
    <lineage>
        <taxon>Eukaryota</taxon>
        <taxon>Sar</taxon>
        <taxon>Alveolata</taxon>
        <taxon>Dinophyceae</taxon>
        <taxon>Suessiales</taxon>
        <taxon>Symbiodiniaceae</taxon>
        <taxon>Symbiodinium</taxon>
    </lineage>
</organism>
<gene>
    <name evidence="2" type="ORF">SNAT2548_LOCUS4598</name>
</gene>